<comment type="caution">
    <text evidence="12">The sequence shown here is derived from an EMBL/GenBank/DDBJ whole genome shotgun (WGS) entry which is preliminary data.</text>
</comment>
<dbReference type="Gene3D" id="3.30.565.10">
    <property type="entry name" value="Histidine kinase-like ATPase, C-terminal domain"/>
    <property type="match status" value="1"/>
</dbReference>
<keyword evidence="9" id="KW-0175">Coiled coil</keyword>
<keyword evidence="8" id="KW-0902">Two-component regulatory system</keyword>
<evidence type="ECO:0000256" key="8">
    <source>
        <dbReference type="ARBA" id="ARBA00023012"/>
    </source>
</evidence>
<dbReference type="Gene3D" id="3.40.190.10">
    <property type="entry name" value="Periplasmic binding protein-like II"/>
    <property type="match status" value="2"/>
</dbReference>
<gene>
    <name evidence="12" type="ORF">ACFSF0_08720</name>
</gene>
<dbReference type="SMART" id="SM00388">
    <property type="entry name" value="HisKA"/>
    <property type="match status" value="1"/>
</dbReference>
<keyword evidence="13" id="KW-1185">Reference proteome</keyword>
<evidence type="ECO:0000313" key="12">
    <source>
        <dbReference type="EMBL" id="MFD1710684.1"/>
    </source>
</evidence>
<dbReference type="SUPFAM" id="SSF47384">
    <property type="entry name" value="Homodimeric domain of signal transducing histidine kinase"/>
    <property type="match status" value="1"/>
</dbReference>
<keyword evidence="10" id="KW-0472">Membrane</keyword>
<evidence type="ECO:0000256" key="10">
    <source>
        <dbReference type="SAM" id="Phobius"/>
    </source>
</evidence>
<keyword evidence="5" id="KW-0547">Nucleotide-binding</keyword>
<evidence type="ECO:0000256" key="9">
    <source>
        <dbReference type="SAM" id="Coils"/>
    </source>
</evidence>
<reference evidence="13" key="1">
    <citation type="journal article" date="2019" name="Int. J. Syst. Evol. Microbiol.">
        <title>The Global Catalogue of Microorganisms (GCM) 10K type strain sequencing project: providing services to taxonomists for standard genome sequencing and annotation.</title>
        <authorList>
            <consortium name="The Broad Institute Genomics Platform"/>
            <consortium name="The Broad Institute Genome Sequencing Center for Infectious Disease"/>
            <person name="Wu L."/>
            <person name="Ma J."/>
        </authorList>
    </citation>
    <scope>NUCLEOTIDE SEQUENCE [LARGE SCALE GENOMIC DNA]</scope>
    <source>
        <strain evidence="13">LMG 29247</strain>
    </source>
</reference>
<dbReference type="Pfam" id="PF00512">
    <property type="entry name" value="HisKA"/>
    <property type="match status" value="1"/>
</dbReference>
<proteinExistence type="predicted"/>
<name>A0ABW4KRK6_9BURK</name>
<dbReference type="InterPro" id="IPR003594">
    <property type="entry name" value="HATPase_dom"/>
</dbReference>
<dbReference type="InterPro" id="IPR036890">
    <property type="entry name" value="HATPase_C_sf"/>
</dbReference>
<dbReference type="SUPFAM" id="SSF53850">
    <property type="entry name" value="Periplasmic binding protein-like II"/>
    <property type="match status" value="1"/>
</dbReference>
<dbReference type="InterPro" id="IPR036097">
    <property type="entry name" value="HisK_dim/P_sf"/>
</dbReference>
<dbReference type="Pfam" id="PF12974">
    <property type="entry name" value="Phosphonate-bd"/>
    <property type="match status" value="1"/>
</dbReference>
<evidence type="ECO:0000256" key="4">
    <source>
        <dbReference type="ARBA" id="ARBA00022679"/>
    </source>
</evidence>
<dbReference type="RefSeq" id="WP_147914611.1">
    <property type="nucleotide sequence ID" value="NZ_JBHUEJ010000018.1"/>
</dbReference>
<keyword evidence="10" id="KW-1133">Transmembrane helix</keyword>
<keyword evidence="3" id="KW-0597">Phosphoprotein</keyword>
<dbReference type="EC" id="2.7.13.3" evidence="2"/>
<evidence type="ECO:0000256" key="5">
    <source>
        <dbReference type="ARBA" id="ARBA00022741"/>
    </source>
</evidence>
<comment type="catalytic activity">
    <reaction evidence="1">
        <text>ATP + protein L-histidine = ADP + protein N-phospho-L-histidine.</text>
        <dbReference type="EC" id="2.7.13.3"/>
    </reaction>
</comment>
<evidence type="ECO:0000256" key="2">
    <source>
        <dbReference type="ARBA" id="ARBA00012438"/>
    </source>
</evidence>
<evidence type="ECO:0000256" key="6">
    <source>
        <dbReference type="ARBA" id="ARBA00022777"/>
    </source>
</evidence>
<feature type="transmembrane region" description="Helical" evidence="10">
    <location>
        <begin position="315"/>
        <end position="334"/>
    </location>
</feature>
<evidence type="ECO:0000313" key="13">
    <source>
        <dbReference type="Proteomes" id="UP001597304"/>
    </source>
</evidence>
<dbReference type="Pfam" id="PF02518">
    <property type="entry name" value="HATPase_c"/>
    <property type="match status" value="1"/>
</dbReference>
<keyword evidence="6" id="KW-0418">Kinase</keyword>
<evidence type="ECO:0000256" key="3">
    <source>
        <dbReference type="ARBA" id="ARBA00022553"/>
    </source>
</evidence>
<dbReference type="InterPro" id="IPR003661">
    <property type="entry name" value="HisK_dim/P_dom"/>
</dbReference>
<evidence type="ECO:0000259" key="11">
    <source>
        <dbReference type="PROSITE" id="PS50109"/>
    </source>
</evidence>
<accession>A0ABW4KRK6</accession>
<protein>
    <recommendedName>
        <fullName evidence="2">histidine kinase</fullName>
        <ecNumber evidence="2">2.7.13.3</ecNumber>
    </recommendedName>
</protein>
<feature type="coiled-coil region" evidence="9">
    <location>
        <begin position="347"/>
        <end position="374"/>
    </location>
</feature>
<organism evidence="12 13">
    <name type="scientific">Ottowia flava</name>
    <dbReference type="NCBI Taxonomy" id="2675430"/>
    <lineage>
        <taxon>Bacteria</taxon>
        <taxon>Pseudomonadati</taxon>
        <taxon>Pseudomonadota</taxon>
        <taxon>Betaproteobacteria</taxon>
        <taxon>Burkholderiales</taxon>
        <taxon>Comamonadaceae</taxon>
        <taxon>Ottowia</taxon>
    </lineage>
</organism>
<evidence type="ECO:0000256" key="7">
    <source>
        <dbReference type="ARBA" id="ARBA00022840"/>
    </source>
</evidence>
<dbReference type="PRINTS" id="PR00344">
    <property type="entry name" value="BCTRLSENSOR"/>
</dbReference>
<feature type="domain" description="Histidine kinase" evidence="11">
    <location>
        <begin position="383"/>
        <end position="599"/>
    </location>
</feature>
<dbReference type="Gene3D" id="1.10.287.130">
    <property type="match status" value="1"/>
</dbReference>
<evidence type="ECO:0000256" key="1">
    <source>
        <dbReference type="ARBA" id="ARBA00000085"/>
    </source>
</evidence>
<dbReference type="InterPro" id="IPR005467">
    <property type="entry name" value="His_kinase_dom"/>
</dbReference>
<keyword evidence="7" id="KW-0067">ATP-binding</keyword>
<dbReference type="CDD" id="cd00082">
    <property type="entry name" value="HisKA"/>
    <property type="match status" value="1"/>
</dbReference>
<dbReference type="EMBL" id="JBHUEJ010000018">
    <property type="protein sequence ID" value="MFD1710684.1"/>
    <property type="molecule type" value="Genomic_DNA"/>
</dbReference>
<dbReference type="PROSITE" id="PS50109">
    <property type="entry name" value="HIS_KIN"/>
    <property type="match status" value="1"/>
</dbReference>
<dbReference type="PANTHER" id="PTHR43065:SF10">
    <property type="entry name" value="PEROXIDE STRESS-ACTIVATED HISTIDINE KINASE MAK3"/>
    <property type="match status" value="1"/>
</dbReference>
<keyword evidence="10" id="KW-0812">Transmembrane</keyword>
<keyword evidence="4" id="KW-0808">Transferase</keyword>
<dbReference type="InterPro" id="IPR004358">
    <property type="entry name" value="Sig_transdc_His_kin-like_C"/>
</dbReference>
<dbReference type="SMART" id="SM00387">
    <property type="entry name" value="HATPase_c"/>
    <property type="match status" value="1"/>
</dbReference>
<dbReference type="PANTHER" id="PTHR43065">
    <property type="entry name" value="SENSOR HISTIDINE KINASE"/>
    <property type="match status" value="1"/>
</dbReference>
<dbReference type="Proteomes" id="UP001597304">
    <property type="component" value="Unassembled WGS sequence"/>
</dbReference>
<dbReference type="SUPFAM" id="SSF55874">
    <property type="entry name" value="ATPase domain of HSP90 chaperone/DNA topoisomerase II/histidine kinase"/>
    <property type="match status" value="1"/>
</dbReference>
<sequence>MCSRFPLIQWALPWRLSLVVVALLALVAWRPALAQSAAPVRIGVLAYLGNEAAVEEWSPVVTQLSKALPGRSVELRLLAHEGLVAAAKGRDIDFVITNPGHYVELESRVGASRILTLQTGDAPGSADQAIGTAVVTRSDDQRIQRLADLRSQRVAIVGEEGFAGFQVAWRELAAEGIEPTRDLDLRTVGLPMDRVLTAVSSGQADAGFVRACMIEAKPEWRARFRVVAPRHETGFACASSTRLYPNWPIATLRHTDPELARAVTIALLEMRREDSPIVWTVPADYQAVHDLQRELQIGSYAGLRTPTMTAIVRRYWPWIVGLFALIGLGGLYTFHVERQVDARTADLRAAARERQALEAHLQQSREQAEHLARLSVLGELSGTLAHELNQPLAAIGNYAQSLIRRADNQRLTPETVREAAGEMAGQAERAAGVLGRIRSFAKKRVAQRTHVSPDAVVRDAVALFRGMQAGAPPVDVVDELPPGTTVSMDGLQIQQVLLNLLKNGWDATRELPPERQRLSVRLSLVSGQLRIEVRDLGDPLADAQQSQLFEPFFTTKPDGMGLGLAICRTIAEAHGGRLDAAPAANPPGLVFSITLPHDVRAPLSRPAPLADSSGR</sequence>